<keyword evidence="6" id="KW-1003">Cell membrane</keyword>
<evidence type="ECO:0000256" key="15">
    <source>
        <dbReference type="ARBA" id="ARBA00022912"/>
    </source>
</evidence>
<feature type="transmembrane region" description="Helical" evidence="24">
    <location>
        <begin position="433"/>
        <end position="450"/>
    </location>
</feature>
<feature type="domain" description="HAMP" evidence="26">
    <location>
        <begin position="65"/>
        <end position="117"/>
    </location>
</feature>
<evidence type="ECO:0000313" key="27">
    <source>
        <dbReference type="EMBL" id="CAA9285107.1"/>
    </source>
</evidence>
<keyword evidence="9 24" id="KW-0812">Transmembrane</keyword>
<feature type="transmembrane region" description="Helical" evidence="24">
    <location>
        <begin position="410"/>
        <end position="427"/>
    </location>
</feature>
<dbReference type="InterPro" id="IPR003661">
    <property type="entry name" value="HisK_dim/P_dom"/>
</dbReference>
<keyword evidence="15" id="KW-0904">Protein phosphatase</keyword>
<evidence type="ECO:0000256" key="1">
    <source>
        <dbReference type="ARBA" id="ARBA00000085"/>
    </source>
</evidence>
<dbReference type="InterPro" id="IPR036890">
    <property type="entry name" value="HATPase_C_sf"/>
</dbReference>
<dbReference type="SUPFAM" id="SSF55874">
    <property type="entry name" value="ATPase domain of HSP90 chaperone/DNA topoisomerase II/histidine kinase"/>
    <property type="match status" value="1"/>
</dbReference>
<dbReference type="Pfam" id="PF00512">
    <property type="entry name" value="HisKA"/>
    <property type="match status" value="1"/>
</dbReference>
<feature type="transmembrane region" description="Helical" evidence="24">
    <location>
        <begin position="624"/>
        <end position="648"/>
    </location>
</feature>
<feature type="transmembrane region" description="Helical" evidence="24">
    <location>
        <begin position="457"/>
        <end position="474"/>
    </location>
</feature>
<dbReference type="PANTHER" id="PTHR44936">
    <property type="entry name" value="SENSOR PROTEIN CREC"/>
    <property type="match status" value="1"/>
</dbReference>
<comment type="catalytic activity">
    <reaction evidence="1">
        <text>ATP + protein L-histidine = ADP + protein N-phospho-L-histidine.</text>
        <dbReference type="EC" id="2.7.13.3"/>
    </reaction>
</comment>
<evidence type="ECO:0000256" key="4">
    <source>
        <dbReference type="ARBA" id="ARBA00004651"/>
    </source>
</evidence>
<dbReference type="InterPro" id="IPR003594">
    <property type="entry name" value="HATPase_dom"/>
</dbReference>
<feature type="transmembrane region" description="Helical" evidence="24">
    <location>
        <begin position="20"/>
        <end position="41"/>
    </location>
</feature>
<dbReference type="GO" id="GO:0005524">
    <property type="term" value="F:ATP binding"/>
    <property type="evidence" value="ECO:0007669"/>
    <property type="project" value="UniProtKB-KW"/>
</dbReference>
<dbReference type="GO" id="GO:0000155">
    <property type="term" value="F:phosphorelay sensor kinase activity"/>
    <property type="evidence" value="ECO:0007669"/>
    <property type="project" value="InterPro"/>
</dbReference>
<evidence type="ECO:0000256" key="10">
    <source>
        <dbReference type="ARBA" id="ARBA00022741"/>
    </source>
</evidence>
<keyword evidence="24" id="KW-0472">Membrane</keyword>
<dbReference type="SUPFAM" id="SSF47384">
    <property type="entry name" value="Homodimeric domain of signal transducing histidine kinase"/>
    <property type="match status" value="1"/>
</dbReference>
<keyword evidence="11" id="KW-0418">Kinase</keyword>
<dbReference type="PROSITE" id="PS50885">
    <property type="entry name" value="HAMP"/>
    <property type="match status" value="1"/>
</dbReference>
<evidence type="ECO:0000256" key="12">
    <source>
        <dbReference type="ARBA" id="ARBA00022801"/>
    </source>
</evidence>
<feature type="transmembrane region" description="Helical" evidence="24">
    <location>
        <begin position="733"/>
        <end position="757"/>
    </location>
</feature>
<keyword evidence="19" id="KW-0843">Virulence</keyword>
<dbReference type="GO" id="GO:0004721">
    <property type="term" value="F:phosphoprotein phosphatase activity"/>
    <property type="evidence" value="ECO:0007669"/>
    <property type="project" value="UniProtKB-KW"/>
</dbReference>
<dbReference type="InterPro" id="IPR036097">
    <property type="entry name" value="HisK_dim/P_sf"/>
</dbReference>
<organism evidence="27">
    <name type="scientific">uncultured Actinomycetospora sp</name>
    <dbReference type="NCBI Taxonomy" id="1135996"/>
    <lineage>
        <taxon>Bacteria</taxon>
        <taxon>Bacillati</taxon>
        <taxon>Actinomycetota</taxon>
        <taxon>Actinomycetes</taxon>
        <taxon>Pseudonocardiales</taxon>
        <taxon>Pseudonocardiaceae</taxon>
        <taxon>Actinomycetospora</taxon>
        <taxon>environmental samples</taxon>
    </lineage>
</organism>
<comment type="cofactor">
    <cofactor evidence="3">
        <name>Mg(2+)</name>
        <dbReference type="ChEBI" id="CHEBI:18420"/>
    </cofactor>
</comment>
<name>A0A6J4JR40_9PSEU</name>
<evidence type="ECO:0000256" key="5">
    <source>
        <dbReference type="ARBA" id="ARBA00012438"/>
    </source>
</evidence>
<evidence type="ECO:0000259" key="25">
    <source>
        <dbReference type="PROSITE" id="PS50109"/>
    </source>
</evidence>
<evidence type="ECO:0000256" key="3">
    <source>
        <dbReference type="ARBA" id="ARBA00001946"/>
    </source>
</evidence>
<dbReference type="InterPro" id="IPR004358">
    <property type="entry name" value="Sig_transdc_His_kin-like_C"/>
</dbReference>
<dbReference type="FunFam" id="1.10.287.130:FF:000001">
    <property type="entry name" value="Two-component sensor histidine kinase"/>
    <property type="match status" value="1"/>
</dbReference>
<feature type="transmembrane region" description="Helical" evidence="24">
    <location>
        <begin position="764"/>
        <end position="783"/>
    </location>
</feature>
<proteinExistence type="predicted"/>
<evidence type="ECO:0000259" key="26">
    <source>
        <dbReference type="PROSITE" id="PS50885"/>
    </source>
</evidence>
<feature type="transmembrane region" description="Helical" evidence="24">
    <location>
        <begin position="581"/>
        <end position="603"/>
    </location>
</feature>
<dbReference type="AlphaFoldDB" id="A0A6J4JR40"/>
<evidence type="ECO:0000256" key="13">
    <source>
        <dbReference type="ARBA" id="ARBA00022840"/>
    </source>
</evidence>
<evidence type="ECO:0000256" key="21">
    <source>
        <dbReference type="ARBA" id="ARBA00040454"/>
    </source>
</evidence>
<dbReference type="InterPro" id="IPR050980">
    <property type="entry name" value="2C_sensor_his_kinase"/>
</dbReference>
<evidence type="ECO:0000256" key="20">
    <source>
        <dbReference type="ARBA" id="ARBA00023211"/>
    </source>
</evidence>
<keyword evidence="17" id="KW-0902">Two-component regulatory system</keyword>
<sequence>MSDTAGLRALDPVRSVKVKLGLLVAASVVLAAVIATIGAAGGVPVALSIPVTVAVALGVTQLLAVGMTSPLREMTAAARRMATGDHAVRVTATSRDEVGELARAFNSMAEELAGVDRQRRELVANVSHELRTPLAALCAVLENLADGVADPDPATLRVALAQGERMSGLVTDLLDLSRVDAGHAPLARETVAVRALLEAAVDEAKVGGHATTVTYAVDVEPDDLAVEGDPARLHQLVANLLDNAARHGPPGGTVTVRARGCPEGAGGTWRLEVLDEGPGVAPEHRERAFERFGTLRDVAAGGGGGTGGGTGLGLAIARWVTDLHDGTIAFADPAPGTHGARVVADLPTVPTRPRPEESAVPDPDVPEVPGPVTGGTTILAPPDPAPAESASLTDALFGAAWPDRGVPGDVRVLFGALGVGVLAGAIVPFRDPGLATLLVLLAAGVVLLAASRHRRDPFTLTCAGLCLALGAVVVLRDAEWIVALCLLAAAGLGMVGLVRGRRVPSFLAAAAAWPLAALRGLPWLGRTARALTGLGNGAALLRTAVWSAVGVTVFALLLAAADALFAEWVDAVVPDLGSEDVAVRVFVAVAVGGLVLCGAYLALNPPQAGQVQRPARPVAHRFEWLAPVLVVDAVFVLFLAAQATAFFGGHEHLERTTGLTYAQYVHQGFGQLTIATLLTLLVVWAASRKAPRTTPADRTWLRVALGVLCAATLVVVASALYRMHLYEQAYGLTSARLLAAVFEGWLGVLVLGVIAGAVALRARWLPRFGLISGVVLLLALAALNPDAYVARQNLDRYAVTGTVDWGYLRDLSDDAVPALEGLPRPLAECALRLDEREVDDALAWNLGRTRADAYVEAQGGAWRTRTDCPGQTAVR</sequence>
<dbReference type="SUPFAM" id="SSF158472">
    <property type="entry name" value="HAMP domain-like"/>
    <property type="match status" value="1"/>
</dbReference>
<evidence type="ECO:0000256" key="16">
    <source>
        <dbReference type="ARBA" id="ARBA00022989"/>
    </source>
</evidence>
<dbReference type="Pfam" id="PF02518">
    <property type="entry name" value="HATPase_c"/>
    <property type="match status" value="1"/>
</dbReference>
<dbReference type="Pfam" id="PF13687">
    <property type="entry name" value="DUF4153"/>
    <property type="match status" value="1"/>
</dbReference>
<evidence type="ECO:0000256" key="22">
    <source>
        <dbReference type="ARBA" id="ARBA00041776"/>
    </source>
</evidence>
<evidence type="ECO:0000256" key="23">
    <source>
        <dbReference type="SAM" id="MobiDB-lite"/>
    </source>
</evidence>
<keyword evidence="14" id="KW-0460">Magnesium</keyword>
<feature type="transmembrane region" description="Helical" evidence="24">
    <location>
        <begin position="699"/>
        <end position="721"/>
    </location>
</feature>
<keyword evidence="10" id="KW-0547">Nucleotide-binding</keyword>
<protein>
    <recommendedName>
        <fullName evidence="21">Signal transduction histidine-protein kinase/phosphatase MprB</fullName>
        <ecNumber evidence="5">2.7.13.3</ecNumber>
    </recommendedName>
    <alternativeName>
        <fullName evidence="22">Mycobacterial persistence regulator B</fullName>
    </alternativeName>
</protein>
<dbReference type="InterPro" id="IPR025291">
    <property type="entry name" value="DUF4153"/>
</dbReference>
<keyword evidence="13" id="KW-0067">ATP-binding</keyword>
<feature type="transmembrane region" description="Helical" evidence="24">
    <location>
        <begin position="668"/>
        <end position="687"/>
    </location>
</feature>
<evidence type="ECO:0000256" key="6">
    <source>
        <dbReference type="ARBA" id="ARBA00022475"/>
    </source>
</evidence>
<dbReference type="PRINTS" id="PR00344">
    <property type="entry name" value="BCTRLSENSOR"/>
</dbReference>
<accession>A0A6J4JR40</accession>
<dbReference type="SMART" id="SM00304">
    <property type="entry name" value="HAMP"/>
    <property type="match status" value="1"/>
</dbReference>
<feature type="transmembrane region" description="Helical" evidence="24">
    <location>
        <begin position="47"/>
        <end position="71"/>
    </location>
</feature>
<dbReference type="Pfam" id="PF00672">
    <property type="entry name" value="HAMP"/>
    <property type="match status" value="1"/>
</dbReference>
<dbReference type="Gene3D" id="1.10.287.130">
    <property type="match status" value="1"/>
</dbReference>
<feature type="region of interest" description="Disordered" evidence="23">
    <location>
        <begin position="348"/>
        <end position="368"/>
    </location>
</feature>
<keyword evidence="18" id="KW-0346">Stress response</keyword>
<dbReference type="PANTHER" id="PTHR44936:SF9">
    <property type="entry name" value="SENSOR PROTEIN CREC"/>
    <property type="match status" value="1"/>
</dbReference>
<evidence type="ECO:0000256" key="11">
    <source>
        <dbReference type="ARBA" id="ARBA00022777"/>
    </source>
</evidence>
<dbReference type="Gene3D" id="3.30.565.10">
    <property type="entry name" value="Histidine kinase-like ATPase, C-terminal domain"/>
    <property type="match status" value="1"/>
</dbReference>
<evidence type="ECO:0000256" key="24">
    <source>
        <dbReference type="SAM" id="Phobius"/>
    </source>
</evidence>
<dbReference type="EC" id="2.7.13.3" evidence="5"/>
<dbReference type="InterPro" id="IPR003660">
    <property type="entry name" value="HAMP_dom"/>
</dbReference>
<feature type="transmembrane region" description="Helical" evidence="24">
    <location>
        <begin position="480"/>
        <end position="498"/>
    </location>
</feature>
<keyword evidence="20" id="KW-0464">Manganese</keyword>
<keyword evidence="12" id="KW-0378">Hydrolase</keyword>
<evidence type="ECO:0000256" key="8">
    <source>
        <dbReference type="ARBA" id="ARBA00022679"/>
    </source>
</evidence>
<keyword evidence="8" id="KW-0808">Transferase</keyword>
<comment type="cofactor">
    <cofactor evidence="2">
        <name>Mn(2+)</name>
        <dbReference type="ChEBI" id="CHEBI:29035"/>
    </cofactor>
</comment>
<dbReference type="SMART" id="SM00387">
    <property type="entry name" value="HATPase_c"/>
    <property type="match status" value="1"/>
</dbReference>
<reference evidence="27" key="1">
    <citation type="submission" date="2020-02" db="EMBL/GenBank/DDBJ databases">
        <authorList>
            <person name="Meier V. D."/>
        </authorList>
    </citation>
    <scope>NUCLEOTIDE SEQUENCE</scope>
    <source>
        <strain evidence="27">AVDCRST_MAG54</strain>
    </source>
</reference>
<evidence type="ECO:0000256" key="14">
    <source>
        <dbReference type="ARBA" id="ARBA00022842"/>
    </source>
</evidence>
<evidence type="ECO:0000256" key="19">
    <source>
        <dbReference type="ARBA" id="ARBA00023026"/>
    </source>
</evidence>
<feature type="transmembrane region" description="Helical" evidence="24">
    <location>
        <begin position="539"/>
        <end position="561"/>
    </location>
</feature>
<evidence type="ECO:0000256" key="2">
    <source>
        <dbReference type="ARBA" id="ARBA00001936"/>
    </source>
</evidence>
<gene>
    <name evidence="27" type="ORF">AVDCRST_MAG54-3949</name>
</gene>
<dbReference type="SMART" id="SM00388">
    <property type="entry name" value="HisKA"/>
    <property type="match status" value="1"/>
</dbReference>
<dbReference type="PROSITE" id="PS50109">
    <property type="entry name" value="HIS_KIN"/>
    <property type="match status" value="1"/>
</dbReference>
<comment type="subcellular location">
    <subcellularLocation>
        <location evidence="4">Cell membrane</location>
        <topology evidence="4">Multi-pass membrane protein</topology>
    </subcellularLocation>
</comment>
<dbReference type="Gene3D" id="6.10.340.10">
    <property type="match status" value="1"/>
</dbReference>
<evidence type="ECO:0000256" key="7">
    <source>
        <dbReference type="ARBA" id="ARBA00022553"/>
    </source>
</evidence>
<evidence type="ECO:0000256" key="9">
    <source>
        <dbReference type="ARBA" id="ARBA00022692"/>
    </source>
</evidence>
<feature type="domain" description="Histidine kinase" evidence="25">
    <location>
        <begin position="125"/>
        <end position="350"/>
    </location>
</feature>
<dbReference type="CDD" id="cd00075">
    <property type="entry name" value="HATPase"/>
    <property type="match status" value="1"/>
</dbReference>
<keyword evidence="16 24" id="KW-1133">Transmembrane helix</keyword>
<evidence type="ECO:0000256" key="17">
    <source>
        <dbReference type="ARBA" id="ARBA00023012"/>
    </source>
</evidence>
<dbReference type="CDD" id="cd06225">
    <property type="entry name" value="HAMP"/>
    <property type="match status" value="1"/>
</dbReference>
<evidence type="ECO:0000256" key="18">
    <source>
        <dbReference type="ARBA" id="ARBA00023016"/>
    </source>
</evidence>
<dbReference type="GO" id="GO:0005886">
    <property type="term" value="C:plasma membrane"/>
    <property type="evidence" value="ECO:0007669"/>
    <property type="project" value="UniProtKB-SubCell"/>
</dbReference>
<dbReference type="CDD" id="cd00082">
    <property type="entry name" value="HisKA"/>
    <property type="match status" value="1"/>
</dbReference>
<dbReference type="EMBL" id="CADCTH010000501">
    <property type="protein sequence ID" value="CAA9285107.1"/>
    <property type="molecule type" value="Genomic_DNA"/>
</dbReference>
<dbReference type="InterPro" id="IPR005467">
    <property type="entry name" value="His_kinase_dom"/>
</dbReference>
<keyword evidence="7" id="KW-0597">Phosphoprotein</keyword>